<evidence type="ECO:0000313" key="2">
    <source>
        <dbReference type="EMBL" id="CAB3932935.1"/>
    </source>
</evidence>
<dbReference type="RefSeq" id="WP_127186024.1">
    <property type="nucleotide sequence ID" value="NZ_CADILH010000004.1"/>
</dbReference>
<dbReference type="AlphaFoldDB" id="A0A6S7F7G7"/>
<dbReference type="Proteomes" id="UP000494183">
    <property type="component" value="Unassembled WGS sequence"/>
</dbReference>
<proteinExistence type="predicted"/>
<evidence type="ECO:0000313" key="3">
    <source>
        <dbReference type="Proteomes" id="UP000494183"/>
    </source>
</evidence>
<protein>
    <submittedName>
        <fullName evidence="2">Uncharacterized protein</fullName>
    </submittedName>
</protein>
<gene>
    <name evidence="2" type="ORF">LMG6000_03045</name>
</gene>
<organism evidence="2 3">
    <name type="scientific">Achromobacter insolitus</name>
    <dbReference type="NCBI Taxonomy" id="217204"/>
    <lineage>
        <taxon>Bacteria</taxon>
        <taxon>Pseudomonadati</taxon>
        <taxon>Pseudomonadota</taxon>
        <taxon>Betaproteobacteria</taxon>
        <taxon>Burkholderiales</taxon>
        <taxon>Alcaligenaceae</taxon>
        <taxon>Achromobacter</taxon>
    </lineage>
</organism>
<accession>A0A6S7F7G7</accession>
<feature type="region of interest" description="Disordered" evidence="1">
    <location>
        <begin position="1"/>
        <end position="20"/>
    </location>
</feature>
<evidence type="ECO:0000256" key="1">
    <source>
        <dbReference type="SAM" id="MobiDB-lite"/>
    </source>
</evidence>
<reference evidence="2 3" key="1">
    <citation type="submission" date="2020-04" db="EMBL/GenBank/DDBJ databases">
        <authorList>
            <person name="De Canck E."/>
        </authorList>
    </citation>
    <scope>NUCLEOTIDE SEQUENCE [LARGE SCALE GENOMIC DNA]</scope>
    <source>
        <strain evidence="2 3">LMG 6000</strain>
    </source>
</reference>
<name>A0A6S7F7G7_9BURK</name>
<dbReference type="EMBL" id="CADILH010000004">
    <property type="protein sequence ID" value="CAB3932935.1"/>
    <property type="molecule type" value="Genomic_DNA"/>
</dbReference>
<keyword evidence="3" id="KW-1185">Reference proteome</keyword>
<sequence length="192" mass="21075">MSPKSVADGLTSMTGLPSPSGLEGARAVASVPSFSCSSVSVDIKAFKGKGAFRSLSRQFADSVAQARDAMSDLALDTTRFEVGCYLRLVEERGRGALGRARLRWCIRGHARYVRFEALAGILETLPPSVVEHFRNCDVRAMELNALESVLRQAVDQVESYLRNGALRQRAGNLVPRAVLQQNTRTYERNQQS</sequence>